<dbReference type="PRINTS" id="PR00837">
    <property type="entry name" value="V5TPXLIKE"/>
</dbReference>
<name>A0A8K0KIE9_LADFU</name>
<keyword evidence="1" id="KW-0732">Signal</keyword>
<dbReference type="EMBL" id="KZ308908">
    <property type="protein sequence ID" value="KAG8235435.1"/>
    <property type="molecule type" value="Genomic_DNA"/>
</dbReference>
<keyword evidence="4" id="KW-1185">Reference proteome</keyword>
<dbReference type="AlphaFoldDB" id="A0A8K0KIE9"/>
<evidence type="ECO:0000259" key="2">
    <source>
        <dbReference type="SMART" id="SM00198"/>
    </source>
</evidence>
<reference evidence="3" key="2">
    <citation type="submission" date="2017-10" db="EMBL/GenBank/DDBJ databases">
        <title>Ladona fulva Genome sequencing and assembly.</title>
        <authorList>
            <person name="Murali S."/>
            <person name="Richards S."/>
            <person name="Bandaranaike D."/>
            <person name="Bellair M."/>
            <person name="Blankenburg K."/>
            <person name="Chao H."/>
            <person name="Dinh H."/>
            <person name="Doddapaneni H."/>
            <person name="Dugan-Rocha S."/>
            <person name="Elkadiri S."/>
            <person name="Gnanaolivu R."/>
            <person name="Hernandez B."/>
            <person name="Skinner E."/>
            <person name="Javaid M."/>
            <person name="Lee S."/>
            <person name="Li M."/>
            <person name="Ming W."/>
            <person name="Munidasa M."/>
            <person name="Muniz J."/>
            <person name="Nguyen L."/>
            <person name="Hughes D."/>
            <person name="Osuji N."/>
            <person name="Pu L.-L."/>
            <person name="Puazo M."/>
            <person name="Qu C."/>
            <person name="Quiroz J."/>
            <person name="Raj R."/>
            <person name="Weissenberger G."/>
            <person name="Xin Y."/>
            <person name="Zou X."/>
            <person name="Han Y."/>
            <person name="Worley K."/>
            <person name="Muzny D."/>
            <person name="Gibbs R."/>
        </authorList>
    </citation>
    <scope>NUCLEOTIDE SEQUENCE</scope>
    <source>
        <strain evidence="3">Sampled in the wild</strain>
    </source>
</reference>
<evidence type="ECO:0000313" key="4">
    <source>
        <dbReference type="Proteomes" id="UP000792457"/>
    </source>
</evidence>
<feature type="domain" description="SCP" evidence="2">
    <location>
        <begin position="34"/>
        <end position="193"/>
    </location>
</feature>
<evidence type="ECO:0000256" key="1">
    <source>
        <dbReference type="SAM" id="SignalP"/>
    </source>
</evidence>
<organism evidence="3 4">
    <name type="scientific">Ladona fulva</name>
    <name type="common">Scarce chaser dragonfly</name>
    <name type="synonym">Libellula fulva</name>
    <dbReference type="NCBI Taxonomy" id="123851"/>
    <lineage>
        <taxon>Eukaryota</taxon>
        <taxon>Metazoa</taxon>
        <taxon>Ecdysozoa</taxon>
        <taxon>Arthropoda</taxon>
        <taxon>Hexapoda</taxon>
        <taxon>Insecta</taxon>
        <taxon>Pterygota</taxon>
        <taxon>Palaeoptera</taxon>
        <taxon>Odonata</taxon>
        <taxon>Epiprocta</taxon>
        <taxon>Anisoptera</taxon>
        <taxon>Libelluloidea</taxon>
        <taxon>Libellulidae</taxon>
        <taxon>Ladona</taxon>
    </lineage>
</organism>
<protein>
    <recommendedName>
        <fullName evidence="2">SCP domain-containing protein</fullName>
    </recommendedName>
</protein>
<comment type="caution">
    <text evidence="3">The sequence shown here is derived from an EMBL/GenBank/DDBJ whole genome shotgun (WGS) entry which is preliminary data.</text>
</comment>
<dbReference type="InterPro" id="IPR018244">
    <property type="entry name" value="Allrgn_V5/Tpx1_CS"/>
</dbReference>
<dbReference type="CDD" id="cd05380">
    <property type="entry name" value="CAP_euk"/>
    <property type="match status" value="1"/>
</dbReference>
<dbReference type="PRINTS" id="PR00838">
    <property type="entry name" value="V5ALLERGEN"/>
</dbReference>
<dbReference type="InterPro" id="IPR001283">
    <property type="entry name" value="CRISP-related"/>
</dbReference>
<feature type="signal peptide" evidence="1">
    <location>
        <begin position="1"/>
        <end position="22"/>
    </location>
</feature>
<evidence type="ECO:0000313" key="3">
    <source>
        <dbReference type="EMBL" id="KAG8235435.1"/>
    </source>
</evidence>
<dbReference type="SMART" id="SM00198">
    <property type="entry name" value="SCP"/>
    <property type="match status" value="1"/>
</dbReference>
<dbReference type="OrthoDB" id="43654at2759"/>
<dbReference type="InterPro" id="IPR035940">
    <property type="entry name" value="CAP_sf"/>
</dbReference>
<accession>A0A8K0KIE9</accession>
<dbReference type="SUPFAM" id="SSF55797">
    <property type="entry name" value="PR-1-like"/>
    <property type="match status" value="1"/>
</dbReference>
<feature type="chain" id="PRO_5035422978" description="SCP domain-containing protein" evidence="1">
    <location>
        <begin position="23"/>
        <end position="195"/>
    </location>
</feature>
<dbReference type="Gene3D" id="3.40.33.10">
    <property type="entry name" value="CAP"/>
    <property type="match status" value="1"/>
</dbReference>
<dbReference type="PROSITE" id="PS01009">
    <property type="entry name" value="CRISP_1"/>
    <property type="match status" value="1"/>
</dbReference>
<dbReference type="InterPro" id="IPR014044">
    <property type="entry name" value="CAP_dom"/>
</dbReference>
<gene>
    <name evidence="3" type="ORF">J437_LFUL015501</name>
</gene>
<proteinExistence type="predicted"/>
<dbReference type="Pfam" id="PF00188">
    <property type="entry name" value="CAP"/>
    <property type="match status" value="1"/>
</dbReference>
<dbReference type="PANTHER" id="PTHR10334">
    <property type="entry name" value="CYSTEINE-RICH SECRETORY PROTEIN-RELATED"/>
    <property type="match status" value="1"/>
</dbReference>
<dbReference type="InterPro" id="IPR002413">
    <property type="entry name" value="V5_allergen-like"/>
</dbReference>
<dbReference type="Proteomes" id="UP000792457">
    <property type="component" value="Unassembled WGS sequence"/>
</dbReference>
<dbReference type="GO" id="GO:0005576">
    <property type="term" value="C:extracellular region"/>
    <property type="evidence" value="ECO:0007669"/>
    <property type="project" value="InterPro"/>
</dbReference>
<reference evidence="3" key="1">
    <citation type="submission" date="2013-04" db="EMBL/GenBank/DDBJ databases">
        <authorList>
            <person name="Qu J."/>
            <person name="Murali S.C."/>
            <person name="Bandaranaike D."/>
            <person name="Bellair M."/>
            <person name="Blankenburg K."/>
            <person name="Chao H."/>
            <person name="Dinh H."/>
            <person name="Doddapaneni H."/>
            <person name="Downs B."/>
            <person name="Dugan-Rocha S."/>
            <person name="Elkadiri S."/>
            <person name="Gnanaolivu R.D."/>
            <person name="Hernandez B."/>
            <person name="Javaid M."/>
            <person name="Jayaseelan J.C."/>
            <person name="Lee S."/>
            <person name="Li M."/>
            <person name="Ming W."/>
            <person name="Munidasa M."/>
            <person name="Muniz J."/>
            <person name="Nguyen L."/>
            <person name="Ongeri F."/>
            <person name="Osuji N."/>
            <person name="Pu L.-L."/>
            <person name="Puazo M."/>
            <person name="Qu C."/>
            <person name="Quiroz J."/>
            <person name="Raj R."/>
            <person name="Weissenberger G."/>
            <person name="Xin Y."/>
            <person name="Zou X."/>
            <person name="Han Y."/>
            <person name="Richards S."/>
            <person name="Worley K."/>
            <person name="Muzny D."/>
            <person name="Gibbs R."/>
        </authorList>
    </citation>
    <scope>NUCLEOTIDE SEQUENCE</scope>
    <source>
        <strain evidence="3">Sampled in the wild</strain>
    </source>
</reference>
<sequence>MASLKLVFVAFLACWLASSIYGVQLIRAGNLSCNEKQQILNQHNKLRQSVALGQVRGQPPAANMRELVWDEELASIAQNWANRGVIQHNTPRSGRFPVGENIAATWTFQNPSPSGSTPDFNKVINDWFVESSAFPGSGVSSYHFDRTTGHYTQIAWATTTYLGCGYSYYYDTQKGYTKFYVCNYGPAEHNWRKDL</sequence>